<dbReference type="NCBIfam" id="NF003260">
    <property type="entry name" value="PRK04223.1"/>
    <property type="match status" value="1"/>
</dbReference>
<comment type="similarity">
    <text evidence="1 6">Belongs to the universal ribosomal protein uL22 family.</text>
</comment>
<protein>
    <recommendedName>
        <fullName evidence="4">Large ribosomal subunit protein uL22</fullName>
    </recommendedName>
    <alternativeName>
        <fullName evidence="5">60S ribosomal protein L17</fullName>
    </alternativeName>
</protein>
<dbReference type="GO" id="GO:0003735">
    <property type="term" value="F:structural constituent of ribosome"/>
    <property type="evidence" value="ECO:0007669"/>
    <property type="project" value="InterPro"/>
</dbReference>
<dbReference type="Pfam" id="PF00237">
    <property type="entry name" value="Ribosomal_L22"/>
    <property type="match status" value="1"/>
</dbReference>
<accession>A0A6B2GAG3</accession>
<evidence type="ECO:0000256" key="4">
    <source>
        <dbReference type="ARBA" id="ARBA00035207"/>
    </source>
</evidence>
<sequence length="172" mass="19641">MTNYSRKAADPTKACYASGSYLRVHFKNTRETAHAIKGMNLKKASDYLKNVIVKKDIIPFKRYNGGVGRKSLCKKYKCSQGRFPEKSCKFILHLLKNAENNAEVKGLDVDRLIIDHIQVNKAPTIRRRTYRAHGRITPYVSHPCHIELFCTEATKYIPKSKVGEKSSIRALK</sequence>
<dbReference type="PANTHER" id="PTHR11593">
    <property type="entry name" value="60S RIBOSOMAL PROTEIN L17"/>
    <property type="match status" value="1"/>
</dbReference>
<organism evidence="7">
    <name type="scientific">Myxobolus squamalis</name>
    <name type="common">Myxosporean</name>
    <dbReference type="NCBI Taxonomy" id="59785"/>
    <lineage>
        <taxon>Eukaryota</taxon>
        <taxon>Metazoa</taxon>
        <taxon>Cnidaria</taxon>
        <taxon>Myxozoa</taxon>
        <taxon>Myxosporea</taxon>
        <taxon>Bivalvulida</taxon>
        <taxon>Platysporina</taxon>
        <taxon>Myxobolidae</taxon>
        <taxon>Myxobolus</taxon>
    </lineage>
</organism>
<dbReference type="HAMAP" id="MF_01331_A">
    <property type="entry name" value="Ribosomal_uL22_A"/>
    <property type="match status" value="1"/>
</dbReference>
<dbReference type="Gene3D" id="3.90.470.10">
    <property type="entry name" value="Ribosomal protein L22/L17"/>
    <property type="match status" value="1"/>
</dbReference>
<evidence type="ECO:0000256" key="6">
    <source>
        <dbReference type="RuleBase" id="RU004005"/>
    </source>
</evidence>
<evidence type="ECO:0000313" key="7">
    <source>
        <dbReference type="EMBL" id="NDJ97793.1"/>
    </source>
</evidence>
<dbReference type="CDD" id="cd00336">
    <property type="entry name" value="Ribosomal_L22"/>
    <property type="match status" value="1"/>
</dbReference>
<dbReference type="InterPro" id="IPR036394">
    <property type="entry name" value="Ribosomal_uL22_sf"/>
</dbReference>
<proteinExistence type="inferred from homology"/>
<dbReference type="GO" id="GO:0002181">
    <property type="term" value="P:cytoplasmic translation"/>
    <property type="evidence" value="ECO:0007669"/>
    <property type="project" value="TreeGrafter"/>
</dbReference>
<dbReference type="PANTHER" id="PTHR11593:SF10">
    <property type="entry name" value="60S RIBOSOMAL PROTEIN L17"/>
    <property type="match status" value="1"/>
</dbReference>
<dbReference type="NCBIfam" id="TIGR01038">
    <property type="entry name" value="uL22_arch_euk"/>
    <property type="match status" value="1"/>
</dbReference>
<dbReference type="InterPro" id="IPR005721">
    <property type="entry name" value="Ribosomal_uL22_euk/arc"/>
</dbReference>
<evidence type="ECO:0000256" key="2">
    <source>
        <dbReference type="ARBA" id="ARBA00022980"/>
    </source>
</evidence>
<dbReference type="EMBL" id="GHBR01003626">
    <property type="protein sequence ID" value="NDJ97793.1"/>
    <property type="molecule type" value="Transcribed_RNA"/>
</dbReference>
<keyword evidence="3 6" id="KW-0687">Ribonucleoprotein</keyword>
<evidence type="ECO:0000256" key="5">
    <source>
        <dbReference type="ARBA" id="ARBA00035325"/>
    </source>
</evidence>
<keyword evidence="2 6" id="KW-0689">Ribosomal protein</keyword>
<dbReference type="SUPFAM" id="SSF54843">
    <property type="entry name" value="Ribosomal protein L22"/>
    <property type="match status" value="1"/>
</dbReference>
<reference evidence="7" key="1">
    <citation type="submission" date="2018-11" db="EMBL/GenBank/DDBJ databases">
        <title>Myxobolus squamalis genome and transcriptome.</title>
        <authorList>
            <person name="Yahalomi D."/>
            <person name="Atkinson S.D."/>
            <person name="Neuhof M."/>
            <person name="Chang E.S."/>
            <person name="Philippe H."/>
            <person name="Cartwright P."/>
            <person name="Bartholomew J.L."/>
            <person name="Huchon D."/>
        </authorList>
    </citation>
    <scope>NUCLEOTIDE SEQUENCE</scope>
    <source>
        <strain evidence="7">71B08</strain>
        <tissue evidence="7">Whole</tissue>
    </source>
</reference>
<evidence type="ECO:0000256" key="3">
    <source>
        <dbReference type="ARBA" id="ARBA00023274"/>
    </source>
</evidence>
<dbReference type="AlphaFoldDB" id="A0A6B2GAG3"/>
<dbReference type="InterPro" id="IPR057265">
    <property type="entry name" value="Ribosomal_uL22_arc-type"/>
</dbReference>
<dbReference type="InterPro" id="IPR001063">
    <property type="entry name" value="Ribosomal_uL22"/>
</dbReference>
<dbReference type="GO" id="GO:0022625">
    <property type="term" value="C:cytosolic large ribosomal subunit"/>
    <property type="evidence" value="ECO:0007669"/>
    <property type="project" value="TreeGrafter"/>
</dbReference>
<evidence type="ECO:0000256" key="1">
    <source>
        <dbReference type="ARBA" id="ARBA00009451"/>
    </source>
</evidence>
<name>A0A6B2GAG3_MYXSQ</name>